<evidence type="ECO:0000259" key="2">
    <source>
        <dbReference type="Pfam" id="PF20151"/>
    </source>
</evidence>
<name>A0A8H8CFU3_PSICU</name>
<feature type="transmembrane region" description="Helical" evidence="1">
    <location>
        <begin position="39"/>
        <end position="60"/>
    </location>
</feature>
<feature type="transmembrane region" description="Helical" evidence="1">
    <location>
        <begin position="113"/>
        <end position="137"/>
    </location>
</feature>
<organism evidence="3">
    <name type="scientific">Psilocybe cubensis</name>
    <name type="common">Psychedelic mushroom</name>
    <name type="synonym">Stropharia cubensis</name>
    <dbReference type="NCBI Taxonomy" id="181762"/>
    <lineage>
        <taxon>Eukaryota</taxon>
        <taxon>Fungi</taxon>
        <taxon>Dikarya</taxon>
        <taxon>Basidiomycota</taxon>
        <taxon>Agaricomycotina</taxon>
        <taxon>Agaricomycetes</taxon>
        <taxon>Agaricomycetidae</taxon>
        <taxon>Agaricales</taxon>
        <taxon>Agaricineae</taxon>
        <taxon>Strophariaceae</taxon>
        <taxon>Psilocybe</taxon>
    </lineage>
</organism>
<keyword evidence="1" id="KW-0812">Transmembrane</keyword>
<accession>A0A8H8CFU3</accession>
<proteinExistence type="predicted"/>
<evidence type="ECO:0000313" key="3">
    <source>
        <dbReference type="EMBL" id="KAG5163998.1"/>
    </source>
</evidence>
<feature type="domain" description="DUF6533" evidence="2">
    <location>
        <begin position="20"/>
        <end position="63"/>
    </location>
</feature>
<keyword evidence="1" id="KW-1133">Transmembrane helix</keyword>
<feature type="transmembrane region" description="Helical" evidence="1">
    <location>
        <begin position="157"/>
        <end position="177"/>
    </location>
</feature>
<dbReference type="EMBL" id="JAFIQS010000013">
    <property type="protein sequence ID" value="KAG5163998.1"/>
    <property type="molecule type" value="Genomic_DNA"/>
</dbReference>
<dbReference type="InterPro" id="IPR045340">
    <property type="entry name" value="DUF6533"/>
</dbReference>
<keyword evidence="1" id="KW-0472">Membrane</keyword>
<feature type="transmembrane region" description="Helical" evidence="1">
    <location>
        <begin position="15"/>
        <end position="32"/>
    </location>
</feature>
<dbReference type="AlphaFoldDB" id="A0A8H8CFU3"/>
<dbReference type="Pfam" id="PF20151">
    <property type="entry name" value="DUF6533"/>
    <property type="match status" value="1"/>
</dbReference>
<evidence type="ECO:0000256" key="1">
    <source>
        <dbReference type="SAM" id="Phobius"/>
    </source>
</evidence>
<reference evidence="3" key="1">
    <citation type="submission" date="2021-02" db="EMBL/GenBank/DDBJ databases">
        <title>Psilocybe cubensis genome.</title>
        <authorList>
            <person name="Mckernan K.J."/>
            <person name="Crawford S."/>
            <person name="Trippe A."/>
            <person name="Kane L.T."/>
            <person name="Mclaughlin S."/>
        </authorList>
    </citation>
    <scope>NUCLEOTIDE SEQUENCE [LARGE SCALE GENOMIC DNA]</scope>
    <source>
        <strain evidence="3">MGC-MH-2018</strain>
    </source>
</reference>
<comment type="caution">
    <text evidence="3">The sequence shown here is derived from an EMBL/GenBank/DDBJ whole genome shotgun (WGS) entry which is preliminary data.</text>
</comment>
<sequence>MSSSTQPLTILDTQLVQSTLVACGTLLVYDYICTLDQEIAYAWTASWSFGTVLFFLNRYLPFVDTFLSLHLKFSVNTPEVTFIPAIVVTRIEVASFVYVFSELPGCHLASASEIIIVAYIFLGLSETVMAVLTAIKAYRHFQNSRSGWITKLYREGLLFYLYLVSISLANVLVPILAPRIFGSWLATPQRVMHSVLCNRVLLHIFKQRQASVMVNRLPRMQNSSADTPSSYDVFESYYSDERLSTNIIIAQPSIGTVLSDGERPTSHDIP</sequence>
<gene>
    <name evidence="3" type="ORF">JR316_011195</name>
</gene>
<protein>
    <recommendedName>
        <fullName evidence="2">DUF6533 domain-containing protein</fullName>
    </recommendedName>
</protein>